<dbReference type="STRING" id="1009370.ALO_19332"/>
<keyword evidence="4" id="KW-1133">Transmembrane helix</keyword>
<dbReference type="Proteomes" id="UP000003240">
    <property type="component" value="Unassembled WGS sequence"/>
</dbReference>
<dbReference type="InterPro" id="IPR003660">
    <property type="entry name" value="HAMP_dom"/>
</dbReference>
<name>F7NP25_9FIRM</name>
<dbReference type="SMART" id="SM00304">
    <property type="entry name" value="HAMP"/>
    <property type="match status" value="2"/>
</dbReference>
<dbReference type="PROSITE" id="PS50111">
    <property type="entry name" value="CHEMOTAXIS_TRANSDUC_2"/>
    <property type="match status" value="1"/>
</dbReference>
<dbReference type="Gene3D" id="1.10.287.950">
    <property type="entry name" value="Methyl-accepting chemotaxis protein"/>
    <property type="match status" value="1"/>
</dbReference>
<dbReference type="RefSeq" id="WP_004099083.1">
    <property type="nucleotide sequence ID" value="NZ_AFGF01000240.1"/>
</dbReference>
<dbReference type="EMBL" id="AFGF01000240">
    <property type="protein sequence ID" value="EGO62148.1"/>
    <property type="molecule type" value="Genomic_DNA"/>
</dbReference>
<keyword evidence="8" id="KW-1185">Reference proteome</keyword>
<dbReference type="OrthoDB" id="1673594at2"/>
<dbReference type="eggNOG" id="COG0840">
    <property type="taxonomic scope" value="Bacteria"/>
</dbReference>
<protein>
    <recommendedName>
        <fullName evidence="9">Methyl-accepting chemotaxis sensory transducer</fullName>
    </recommendedName>
</protein>
<keyword evidence="4" id="KW-0472">Membrane</keyword>
<keyword evidence="4" id="KW-0812">Transmembrane</keyword>
<comment type="similarity">
    <text evidence="2">Belongs to the methyl-accepting chemotaxis (MCP) protein family.</text>
</comment>
<accession>F7NP25</accession>
<gene>
    <name evidence="7" type="ORF">ALO_19332</name>
</gene>
<feature type="domain" description="HAMP" evidence="6">
    <location>
        <begin position="204"/>
        <end position="257"/>
    </location>
</feature>
<evidence type="ECO:0000259" key="6">
    <source>
        <dbReference type="PROSITE" id="PS50885"/>
    </source>
</evidence>
<feature type="transmembrane region" description="Helical" evidence="4">
    <location>
        <begin position="179"/>
        <end position="202"/>
    </location>
</feature>
<proteinExistence type="inferred from homology"/>
<dbReference type="PRINTS" id="PR00260">
    <property type="entry name" value="CHEMTRNSDUCR"/>
</dbReference>
<sequence length="562" mass="59418">MKRMTVGFQLSAILGVTIILLTGLLGVTLYQFQAASVAYQNLLDGPVHRTLALQEAQESYYKGIAELRGFMAYGEESYAGLVSKELNDSLETVKKVIAATSSATARQEGDKLQAALAAYVEDLNKAIVMKRVNDPGLNAFLASTRQKTERINQQFEAVFASQEAAMEEGVDRLNARESLVITAVITVSVAGILAIAILLVWYSRSLAKRMSALRVELIAVSELDLTRNDVHATRNDEIGDMAEAVLAMKKALRGIVGQIKNNADTLAASSEELTSTVEEQLKTSEIIANSTGEIAAGASQNANNITEISAVIEEVTAGAEEMNASAATVNHTAQQAVSDARQGMQLIKRVVSQNETIGKSMQDITEVANALAKGSAEIQEIVTLISNIASQTNLLALNAAIEAARAGEAGKGFAVVAEEVRKLAEQSAEATRHIGEIIRKMTADIGFSVNVVGKANTEAETGKTAAADTEKGFTDIVEKLGQVQDGMEQITKAVEETAKGMQSIVSNVQNISAVAQQTGAGSQTVAAASEEQNASLNEVAGSAEALAQMAVELNAVIGRFKV</sequence>
<dbReference type="GO" id="GO:0016020">
    <property type="term" value="C:membrane"/>
    <property type="evidence" value="ECO:0007669"/>
    <property type="project" value="InterPro"/>
</dbReference>
<dbReference type="AlphaFoldDB" id="F7NP25"/>
<dbReference type="Gene3D" id="6.10.340.10">
    <property type="match status" value="1"/>
</dbReference>
<organism evidence="7 8">
    <name type="scientific">Acetonema longum DSM 6540</name>
    <dbReference type="NCBI Taxonomy" id="1009370"/>
    <lineage>
        <taxon>Bacteria</taxon>
        <taxon>Bacillati</taxon>
        <taxon>Bacillota</taxon>
        <taxon>Negativicutes</taxon>
        <taxon>Acetonemataceae</taxon>
        <taxon>Acetonema</taxon>
    </lineage>
</organism>
<dbReference type="Pfam" id="PF00015">
    <property type="entry name" value="MCPsignal"/>
    <property type="match status" value="1"/>
</dbReference>
<evidence type="ECO:0000256" key="3">
    <source>
        <dbReference type="PROSITE-ProRule" id="PRU00284"/>
    </source>
</evidence>
<dbReference type="SMART" id="SM00283">
    <property type="entry name" value="MA"/>
    <property type="match status" value="1"/>
</dbReference>
<keyword evidence="1 3" id="KW-0807">Transducer</keyword>
<evidence type="ECO:0000256" key="4">
    <source>
        <dbReference type="SAM" id="Phobius"/>
    </source>
</evidence>
<dbReference type="PROSITE" id="PS50885">
    <property type="entry name" value="HAMP"/>
    <property type="match status" value="1"/>
</dbReference>
<reference evidence="7 8" key="1">
    <citation type="journal article" date="2011" name="EMBO J.">
        <title>Structural diversity of bacterial flagellar motors.</title>
        <authorList>
            <person name="Chen S."/>
            <person name="Beeby M."/>
            <person name="Murphy G.E."/>
            <person name="Leadbetter J.R."/>
            <person name="Hendrixson D.R."/>
            <person name="Briegel A."/>
            <person name="Li Z."/>
            <person name="Shi J."/>
            <person name="Tocheva E.I."/>
            <person name="Muller A."/>
            <person name="Dobro M.J."/>
            <person name="Jensen G.J."/>
        </authorList>
    </citation>
    <scope>NUCLEOTIDE SEQUENCE [LARGE SCALE GENOMIC DNA]</scope>
    <source>
        <strain evidence="7 8">DSM 6540</strain>
    </source>
</reference>
<dbReference type="Pfam" id="PF00672">
    <property type="entry name" value="HAMP"/>
    <property type="match status" value="1"/>
</dbReference>
<dbReference type="CDD" id="cd11386">
    <property type="entry name" value="MCP_signal"/>
    <property type="match status" value="1"/>
</dbReference>
<evidence type="ECO:0008006" key="9">
    <source>
        <dbReference type="Google" id="ProtNLM"/>
    </source>
</evidence>
<dbReference type="SUPFAM" id="SSF58104">
    <property type="entry name" value="Methyl-accepting chemotaxis protein (MCP) signaling domain"/>
    <property type="match status" value="1"/>
</dbReference>
<dbReference type="InterPro" id="IPR004090">
    <property type="entry name" value="Chemotax_Me-accpt_rcpt"/>
</dbReference>
<comment type="caution">
    <text evidence="7">The sequence shown here is derived from an EMBL/GenBank/DDBJ whole genome shotgun (WGS) entry which is preliminary data.</text>
</comment>
<dbReference type="GO" id="GO:0006935">
    <property type="term" value="P:chemotaxis"/>
    <property type="evidence" value="ECO:0007669"/>
    <property type="project" value="InterPro"/>
</dbReference>
<feature type="domain" description="Methyl-accepting transducer" evidence="5">
    <location>
        <begin position="276"/>
        <end position="512"/>
    </location>
</feature>
<evidence type="ECO:0000256" key="1">
    <source>
        <dbReference type="ARBA" id="ARBA00023224"/>
    </source>
</evidence>
<dbReference type="PANTHER" id="PTHR32089:SF112">
    <property type="entry name" value="LYSOZYME-LIKE PROTEIN-RELATED"/>
    <property type="match status" value="1"/>
</dbReference>
<dbReference type="InterPro" id="IPR004089">
    <property type="entry name" value="MCPsignal_dom"/>
</dbReference>
<dbReference type="GO" id="GO:0004888">
    <property type="term" value="F:transmembrane signaling receptor activity"/>
    <property type="evidence" value="ECO:0007669"/>
    <property type="project" value="InterPro"/>
</dbReference>
<dbReference type="PANTHER" id="PTHR32089">
    <property type="entry name" value="METHYL-ACCEPTING CHEMOTAXIS PROTEIN MCPB"/>
    <property type="match status" value="1"/>
</dbReference>
<dbReference type="GO" id="GO:0007165">
    <property type="term" value="P:signal transduction"/>
    <property type="evidence" value="ECO:0007669"/>
    <property type="project" value="UniProtKB-KW"/>
</dbReference>
<evidence type="ECO:0000256" key="2">
    <source>
        <dbReference type="ARBA" id="ARBA00029447"/>
    </source>
</evidence>
<evidence type="ECO:0000313" key="8">
    <source>
        <dbReference type="Proteomes" id="UP000003240"/>
    </source>
</evidence>
<evidence type="ECO:0000259" key="5">
    <source>
        <dbReference type="PROSITE" id="PS50111"/>
    </source>
</evidence>
<evidence type="ECO:0000313" key="7">
    <source>
        <dbReference type="EMBL" id="EGO62148.1"/>
    </source>
</evidence>